<dbReference type="HOGENOM" id="CLU_041674_0_1_7"/>
<dbReference type="CDD" id="cd03786">
    <property type="entry name" value="GTB_UDP-GlcNAc_2-Epimerase"/>
    <property type="match status" value="1"/>
</dbReference>
<evidence type="ECO:0000313" key="3">
    <source>
        <dbReference type="EMBL" id="ADK86128.1"/>
    </source>
</evidence>
<proteinExistence type="inferred from homology"/>
<feature type="domain" description="UDP-N-acetylglucosamine 2-epimerase" evidence="2">
    <location>
        <begin position="40"/>
        <end position="367"/>
    </location>
</feature>
<dbReference type="RefSeq" id="WP_013259567.1">
    <property type="nucleotide sequence ID" value="NC_014365.1"/>
</dbReference>
<protein>
    <submittedName>
        <fullName evidence="3">UDP-N-acetylglucosamine 2-epimerase</fullName>
        <ecNumber evidence="3">5.1.3.14</ecNumber>
    </submittedName>
</protein>
<evidence type="ECO:0000313" key="4">
    <source>
        <dbReference type="Proteomes" id="UP000009047"/>
    </source>
</evidence>
<dbReference type="InterPro" id="IPR003331">
    <property type="entry name" value="UDP_GlcNAc_Epimerase_2_dom"/>
</dbReference>
<name>E1QM85_DESB2</name>
<dbReference type="Pfam" id="PF02350">
    <property type="entry name" value="Epimerase_2"/>
    <property type="match status" value="1"/>
</dbReference>
<gene>
    <name evidence="3" type="ordered locus">Deba_2774</name>
</gene>
<dbReference type="SUPFAM" id="SSF53756">
    <property type="entry name" value="UDP-Glycosyltransferase/glycogen phosphorylase"/>
    <property type="match status" value="1"/>
</dbReference>
<dbReference type="KEGG" id="dbr:Deba_2774"/>
<dbReference type="GO" id="GO:0008761">
    <property type="term" value="F:UDP-N-acetylglucosamine 2-epimerase activity"/>
    <property type="evidence" value="ECO:0007669"/>
    <property type="project" value="UniProtKB-EC"/>
</dbReference>
<dbReference type="PANTHER" id="PTHR43174">
    <property type="entry name" value="UDP-N-ACETYLGLUCOSAMINE 2-EPIMERASE"/>
    <property type="match status" value="1"/>
</dbReference>
<reference evidence="3 4" key="1">
    <citation type="journal article" date="2010" name="Stand. Genomic Sci.">
        <title>Complete genome sequence of Desulfarculus baarsii type strain (2st14).</title>
        <authorList>
            <person name="Sun H."/>
            <person name="Spring S."/>
            <person name="Lapidus A."/>
            <person name="Davenport K."/>
            <person name="Del Rio T.G."/>
            <person name="Tice H."/>
            <person name="Nolan M."/>
            <person name="Copeland A."/>
            <person name="Cheng J.F."/>
            <person name="Lucas S."/>
            <person name="Tapia R."/>
            <person name="Goodwin L."/>
            <person name="Pitluck S."/>
            <person name="Ivanova N."/>
            <person name="Pagani I."/>
            <person name="Mavromatis K."/>
            <person name="Ovchinnikova G."/>
            <person name="Pati A."/>
            <person name="Chen A."/>
            <person name="Palaniappan K."/>
            <person name="Hauser L."/>
            <person name="Chang Y.J."/>
            <person name="Jeffries C.D."/>
            <person name="Detter J.C."/>
            <person name="Han C."/>
            <person name="Rohde M."/>
            <person name="Brambilla E."/>
            <person name="Goker M."/>
            <person name="Woyke T."/>
            <person name="Bristow J."/>
            <person name="Eisen J.A."/>
            <person name="Markowitz V."/>
            <person name="Hugenholtz P."/>
            <person name="Kyrpides N.C."/>
            <person name="Klenk H.P."/>
            <person name="Land M."/>
        </authorList>
    </citation>
    <scope>NUCLEOTIDE SEQUENCE [LARGE SCALE GENOMIC DNA]</scope>
    <source>
        <strain evidence="4">ATCC 33931 / DSM 2075 / LMG 7858 / VKM B-1802 / 2st14</strain>
    </source>
</reference>
<dbReference type="AlphaFoldDB" id="E1QM85"/>
<dbReference type="NCBIfam" id="TIGR00236">
    <property type="entry name" value="wecB"/>
    <property type="match status" value="1"/>
</dbReference>
<dbReference type="Gene3D" id="3.40.50.2000">
    <property type="entry name" value="Glycogen Phosphorylase B"/>
    <property type="match status" value="2"/>
</dbReference>
<dbReference type="InterPro" id="IPR029767">
    <property type="entry name" value="WecB-like"/>
</dbReference>
<dbReference type="STRING" id="644282.Deba_2774"/>
<dbReference type="PANTHER" id="PTHR43174:SF1">
    <property type="entry name" value="UDP-N-ACETYLGLUCOSAMINE 2-EPIMERASE"/>
    <property type="match status" value="1"/>
</dbReference>
<organism evidence="3 4">
    <name type="scientific">Desulfarculus baarsii (strain ATCC 33931 / DSM 2075 / LMG 7858 / VKM B-1802 / 2st14)</name>
    <dbReference type="NCBI Taxonomy" id="644282"/>
    <lineage>
        <taxon>Bacteria</taxon>
        <taxon>Pseudomonadati</taxon>
        <taxon>Thermodesulfobacteriota</taxon>
        <taxon>Desulfarculia</taxon>
        <taxon>Desulfarculales</taxon>
        <taxon>Desulfarculaceae</taxon>
        <taxon>Desulfarculus</taxon>
    </lineage>
</organism>
<dbReference type="EMBL" id="CP002085">
    <property type="protein sequence ID" value="ADK86128.1"/>
    <property type="molecule type" value="Genomic_DNA"/>
</dbReference>
<dbReference type="Proteomes" id="UP000009047">
    <property type="component" value="Chromosome"/>
</dbReference>
<sequence length="372" mass="40480">MKAKQKIVVVAGARPNFMKVGPLFWELARLRAAGADNLPEMMLIHTGQHYSDNMSEAFFRDLGIPEPDENLEVGSDSHARQTAAIMVGFERVWLRERPDWVVVVGDVNSTAACALTVSKLGGRLAHVEAGLRSRDRSMPEEINRLVTDVLADRLYTTDVLADQNLLAEGVDQAKIRLVGNIMIDSLARGLPKARSLAVAAELGLAPGAYAVVTLHRPSNVDAEPSLRAMWLMLGELQRRLPVVFPVHPRTMARLADFGLLGLAKGWPGLRLVEPMGYLRFLGLVADSRLVLTDSGGLQEETCYLGLPCLTLRQNTERPVTIAAGTNHLVGLEPADILAKVDQLLAATKPAPNPPPLWDGHTARRIMADLLAG</sequence>
<accession>E1QM85</accession>
<evidence type="ECO:0000256" key="1">
    <source>
        <dbReference type="RuleBase" id="RU003513"/>
    </source>
</evidence>
<keyword evidence="4" id="KW-1185">Reference proteome</keyword>
<keyword evidence="1 3" id="KW-0413">Isomerase</keyword>
<dbReference type="OrthoDB" id="9803238at2"/>
<comment type="similarity">
    <text evidence="1">Belongs to the UDP-N-acetylglucosamine 2-epimerase family.</text>
</comment>
<dbReference type="EC" id="5.1.3.14" evidence="3"/>
<dbReference type="eggNOG" id="COG0381">
    <property type="taxonomic scope" value="Bacteria"/>
</dbReference>
<evidence type="ECO:0000259" key="2">
    <source>
        <dbReference type="Pfam" id="PF02350"/>
    </source>
</evidence>